<dbReference type="RefSeq" id="WP_351958251.1">
    <property type="nucleotide sequence ID" value="NZ_JBEOZM010000008.1"/>
</dbReference>
<gene>
    <name evidence="1" type="ORF">ABT211_21135</name>
</gene>
<name>A0ABV1TIA8_9ACTN</name>
<keyword evidence="2" id="KW-1185">Reference proteome</keyword>
<reference evidence="1 2" key="1">
    <citation type="submission" date="2024-06" db="EMBL/GenBank/DDBJ databases">
        <title>The Natural Products Discovery Center: Release of the First 8490 Sequenced Strains for Exploring Actinobacteria Biosynthetic Diversity.</title>
        <authorList>
            <person name="Kalkreuter E."/>
            <person name="Kautsar S.A."/>
            <person name="Yang D."/>
            <person name="Bader C.D."/>
            <person name="Teijaro C.N."/>
            <person name="Fluegel L."/>
            <person name="Davis C.M."/>
            <person name="Simpson J.R."/>
            <person name="Lauterbach L."/>
            <person name="Steele A.D."/>
            <person name="Gui C."/>
            <person name="Meng S."/>
            <person name="Li G."/>
            <person name="Viehrig K."/>
            <person name="Ye F."/>
            <person name="Su P."/>
            <person name="Kiefer A.F."/>
            <person name="Nichols A."/>
            <person name="Cepeda A.J."/>
            <person name="Yan W."/>
            <person name="Fan B."/>
            <person name="Jiang Y."/>
            <person name="Adhikari A."/>
            <person name="Zheng C.-J."/>
            <person name="Schuster L."/>
            <person name="Cowan T.M."/>
            <person name="Smanski M.J."/>
            <person name="Chevrette M.G."/>
            <person name="De Carvalho L.P.S."/>
            <person name="Shen B."/>
        </authorList>
    </citation>
    <scope>NUCLEOTIDE SEQUENCE [LARGE SCALE GENOMIC DNA]</scope>
    <source>
        <strain evidence="1 2">NPDC001694</strain>
    </source>
</reference>
<protein>
    <recommendedName>
        <fullName evidence="3">CdiI immunity protein domain-containing protein</fullName>
    </recommendedName>
</protein>
<dbReference type="EMBL" id="JBEOZM010000008">
    <property type="protein sequence ID" value="MER6269775.1"/>
    <property type="molecule type" value="Genomic_DNA"/>
</dbReference>
<sequence length="205" mass="22676">MTLSTRFSDFDFGVSWVMSFFHQDWTYDGPTAADVVAKHLGVDVDDEVLAVRRDAQLLAEHLPSETIEVLWTAGAQYMPSFEGTGTTESEWTRRVVGLCDARLSAKTDVRPLTGADTEDGLAHRDVVVAEIERVEFLPAEVRAALVDCAHRCTPDLALRVLLRAIVNTPYNSLSPDQYARLEAIGSALHYGEYVVDAVKFMVDQG</sequence>
<evidence type="ECO:0000313" key="1">
    <source>
        <dbReference type="EMBL" id="MER6269775.1"/>
    </source>
</evidence>
<organism evidence="1 2">
    <name type="scientific">Streptomyces sp. 900105755</name>
    <dbReference type="NCBI Taxonomy" id="3154389"/>
    <lineage>
        <taxon>Bacteria</taxon>
        <taxon>Bacillati</taxon>
        <taxon>Actinomycetota</taxon>
        <taxon>Actinomycetes</taxon>
        <taxon>Kitasatosporales</taxon>
        <taxon>Streptomycetaceae</taxon>
        <taxon>Streptomyces</taxon>
    </lineage>
</organism>
<proteinExistence type="predicted"/>
<accession>A0ABV1TIA8</accession>
<evidence type="ECO:0000313" key="2">
    <source>
        <dbReference type="Proteomes" id="UP001490365"/>
    </source>
</evidence>
<comment type="caution">
    <text evidence="1">The sequence shown here is derived from an EMBL/GenBank/DDBJ whole genome shotgun (WGS) entry which is preliminary data.</text>
</comment>
<dbReference type="Proteomes" id="UP001490365">
    <property type="component" value="Unassembled WGS sequence"/>
</dbReference>
<evidence type="ECO:0008006" key="3">
    <source>
        <dbReference type="Google" id="ProtNLM"/>
    </source>
</evidence>